<comment type="catalytic activity">
    <reaction evidence="1">
        <text>ATP + protein L-histidine = ADP + protein N-phospho-L-histidine.</text>
        <dbReference type="EC" id="2.7.13.3"/>
    </reaction>
</comment>
<dbReference type="STRING" id="889306.KP78_28750"/>
<dbReference type="InterPro" id="IPR003661">
    <property type="entry name" value="HisK_dim/P_dom"/>
</dbReference>
<evidence type="ECO:0000256" key="10">
    <source>
        <dbReference type="ARBA" id="ARBA00022840"/>
    </source>
</evidence>
<evidence type="ECO:0000256" key="4">
    <source>
        <dbReference type="ARBA" id="ARBA00022475"/>
    </source>
</evidence>
<keyword evidence="9 16" id="KW-0418">Kinase</keyword>
<dbReference type="OrthoDB" id="9815750at2"/>
<dbReference type="PROSITE" id="PS50109">
    <property type="entry name" value="HIS_KIN"/>
    <property type="match status" value="1"/>
</dbReference>
<keyword evidence="10" id="KW-0067">ATP-binding</keyword>
<evidence type="ECO:0000256" key="7">
    <source>
        <dbReference type="ARBA" id="ARBA00022692"/>
    </source>
</evidence>
<dbReference type="SUPFAM" id="SSF55874">
    <property type="entry name" value="ATPase domain of HSP90 chaperone/DNA topoisomerase II/histidine kinase"/>
    <property type="match status" value="1"/>
</dbReference>
<dbReference type="InterPro" id="IPR004358">
    <property type="entry name" value="Sig_transdc_His_kin-like_C"/>
</dbReference>
<dbReference type="Proteomes" id="UP000031938">
    <property type="component" value="Unassembled WGS sequence"/>
</dbReference>
<evidence type="ECO:0000256" key="1">
    <source>
        <dbReference type="ARBA" id="ARBA00000085"/>
    </source>
</evidence>
<reference evidence="16 17" key="1">
    <citation type="submission" date="2015-01" db="EMBL/GenBank/DDBJ databases">
        <title>Genome sequencing of Jeotgalibacillus soli.</title>
        <authorList>
            <person name="Goh K.M."/>
            <person name="Chan K.-G."/>
            <person name="Yaakop A.S."/>
            <person name="Ee R."/>
            <person name="Gan H.M."/>
            <person name="Chan C.S."/>
        </authorList>
    </citation>
    <scope>NUCLEOTIDE SEQUENCE [LARGE SCALE GENOMIC DNA]</scope>
    <source>
        <strain evidence="16 17">P9</strain>
    </source>
</reference>
<dbReference type="InterPro" id="IPR036890">
    <property type="entry name" value="HATPase_C_sf"/>
</dbReference>
<evidence type="ECO:0000256" key="11">
    <source>
        <dbReference type="ARBA" id="ARBA00022989"/>
    </source>
</evidence>
<feature type="transmembrane region" description="Helical" evidence="14">
    <location>
        <begin position="7"/>
        <end position="28"/>
    </location>
</feature>
<sequence length="418" mass="47025">MDLVTMNLLVNFLLIILPLFLLQTIYLLRYVYRFKEIKGWVFAIFPVISVLLCMLFPVAFDTHFLWDLRGIPFILGALYGGYKLGFSLLALILFVRYPMGGDGFYVILITYTLLLILLIFLSRSFLKMSLKKKVTFSSAIILILTILTMYLASQIFTLSMAITTQIEYIVINVLGMVMITVLWEVIRTNFDVLQKLMKADKLEIVSHLAASISHEVRNPLTVSRGFMQLSALESVSSHMKNKYIETAIQELDRAAEIINDYLMFAKPALEKNEKLSVLEEVHHSVNVITPLANMNNVKISVTELNCEKHMILGDAKKFQQCIINILKNGIESMSNGGQLRINISCTNNSIDIGIRDQGKGMSEEQINRLGEPYFTTKEKGTGLGMMVSFSIIKGMNGIINVSSEQGKGTSFTIKLPAS</sequence>
<dbReference type="SMART" id="SM00388">
    <property type="entry name" value="HisKA"/>
    <property type="match status" value="1"/>
</dbReference>
<feature type="transmembrane region" description="Helical" evidence="14">
    <location>
        <begin position="103"/>
        <end position="122"/>
    </location>
</feature>
<proteinExistence type="predicted"/>
<keyword evidence="7 14" id="KW-0812">Transmembrane</keyword>
<dbReference type="Pfam" id="PF00512">
    <property type="entry name" value="HisKA"/>
    <property type="match status" value="1"/>
</dbReference>
<dbReference type="EMBL" id="JXRP01000018">
    <property type="protein sequence ID" value="KIL45331.1"/>
    <property type="molecule type" value="Genomic_DNA"/>
</dbReference>
<evidence type="ECO:0000256" key="12">
    <source>
        <dbReference type="ARBA" id="ARBA00023012"/>
    </source>
</evidence>
<keyword evidence="13 14" id="KW-0472">Membrane</keyword>
<dbReference type="Gene3D" id="1.10.287.130">
    <property type="match status" value="1"/>
</dbReference>
<evidence type="ECO:0000256" key="8">
    <source>
        <dbReference type="ARBA" id="ARBA00022741"/>
    </source>
</evidence>
<name>A0A0C2VLJ0_9BACL</name>
<keyword evidence="5" id="KW-0597">Phosphoprotein</keyword>
<evidence type="ECO:0000256" key="9">
    <source>
        <dbReference type="ARBA" id="ARBA00022777"/>
    </source>
</evidence>
<dbReference type="PATRIC" id="fig|889306.3.peg.2889"/>
<organism evidence="16 17">
    <name type="scientific">Jeotgalibacillus soli</name>
    <dbReference type="NCBI Taxonomy" id="889306"/>
    <lineage>
        <taxon>Bacteria</taxon>
        <taxon>Bacillati</taxon>
        <taxon>Bacillota</taxon>
        <taxon>Bacilli</taxon>
        <taxon>Bacillales</taxon>
        <taxon>Caryophanaceae</taxon>
        <taxon>Jeotgalibacillus</taxon>
    </lineage>
</organism>
<feature type="transmembrane region" description="Helical" evidence="14">
    <location>
        <begin position="72"/>
        <end position="97"/>
    </location>
</feature>
<dbReference type="SMART" id="SM00387">
    <property type="entry name" value="HATPase_c"/>
    <property type="match status" value="1"/>
</dbReference>
<keyword evidence="8" id="KW-0547">Nucleotide-binding</keyword>
<evidence type="ECO:0000256" key="2">
    <source>
        <dbReference type="ARBA" id="ARBA00004651"/>
    </source>
</evidence>
<dbReference type="InterPro" id="IPR005467">
    <property type="entry name" value="His_kinase_dom"/>
</dbReference>
<keyword evidence="12" id="KW-0902">Two-component regulatory system</keyword>
<evidence type="ECO:0000256" key="5">
    <source>
        <dbReference type="ARBA" id="ARBA00022553"/>
    </source>
</evidence>
<dbReference type="PANTHER" id="PTHR43065">
    <property type="entry name" value="SENSOR HISTIDINE KINASE"/>
    <property type="match status" value="1"/>
</dbReference>
<gene>
    <name evidence="16" type="ORF">KP78_28750</name>
</gene>
<dbReference type="GO" id="GO:0005886">
    <property type="term" value="C:plasma membrane"/>
    <property type="evidence" value="ECO:0007669"/>
    <property type="project" value="UniProtKB-SubCell"/>
</dbReference>
<feature type="transmembrane region" description="Helical" evidence="14">
    <location>
        <begin position="40"/>
        <end position="60"/>
    </location>
</feature>
<keyword evidence="4" id="KW-1003">Cell membrane</keyword>
<protein>
    <recommendedName>
        <fullName evidence="3">histidine kinase</fullName>
        <ecNumber evidence="3">2.7.13.3</ecNumber>
    </recommendedName>
</protein>
<evidence type="ECO:0000259" key="15">
    <source>
        <dbReference type="PROSITE" id="PS50109"/>
    </source>
</evidence>
<dbReference type="SUPFAM" id="SSF47384">
    <property type="entry name" value="Homodimeric domain of signal transducing histidine kinase"/>
    <property type="match status" value="1"/>
</dbReference>
<dbReference type="Pfam" id="PF07694">
    <property type="entry name" value="5TM-5TMR_LYT"/>
    <property type="match status" value="1"/>
</dbReference>
<dbReference type="PANTHER" id="PTHR43065:SF46">
    <property type="entry name" value="C4-DICARBOXYLATE TRANSPORT SENSOR PROTEIN DCTB"/>
    <property type="match status" value="1"/>
</dbReference>
<evidence type="ECO:0000256" key="13">
    <source>
        <dbReference type="ARBA" id="ARBA00023136"/>
    </source>
</evidence>
<dbReference type="InterPro" id="IPR036097">
    <property type="entry name" value="HisK_dim/P_sf"/>
</dbReference>
<dbReference type="Gene3D" id="3.30.565.10">
    <property type="entry name" value="Histidine kinase-like ATPase, C-terminal domain"/>
    <property type="match status" value="1"/>
</dbReference>
<evidence type="ECO:0000256" key="3">
    <source>
        <dbReference type="ARBA" id="ARBA00012438"/>
    </source>
</evidence>
<evidence type="ECO:0000313" key="17">
    <source>
        <dbReference type="Proteomes" id="UP000031938"/>
    </source>
</evidence>
<evidence type="ECO:0000256" key="14">
    <source>
        <dbReference type="SAM" id="Phobius"/>
    </source>
</evidence>
<dbReference type="Pfam" id="PF02518">
    <property type="entry name" value="HATPase_c"/>
    <property type="match status" value="1"/>
</dbReference>
<evidence type="ECO:0000256" key="6">
    <source>
        <dbReference type="ARBA" id="ARBA00022679"/>
    </source>
</evidence>
<feature type="transmembrane region" description="Helical" evidence="14">
    <location>
        <begin position="134"/>
        <end position="156"/>
    </location>
</feature>
<dbReference type="GO" id="GO:0005524">
    <property type="term" value="F:ATP binding"/>
    <property type="evidence" value="ECO:0007669"/>
    <property type="project" value="UniProtKB-KW"/>
</dbReference>
<feature type="domain" description="Histidine kinase" evidence="15">
    <location>
        <begin position="211"/>
        <end position="418"/>
    </location>
</feature>
<dbReference type="GO" id="GO:0071555">
    <property type="term" value="P:cell wall organization"/>
    <property type="evidence" value="ECO:0007669"/>
    <property type="project" value="InterPro"/>
</dbReference>
<dbReference type="EC" id="2.7.13.3" evidence="3"/>
<dbReference type="InterPro" id="IPR003594">
    <property type="entry name" value="HATPase_dom"/>
</dbReference>
<dbReference type="CDD" id="cd00082">
    <property type="entry name" value="HisKA"/>
    <property type="match status" value="1"/>
</dbReference>
<dbReference type="GO" id="GO:0000155">
    <property type="term" value="F:phosphorelay sensor kinase activity"/>
    <property type="evidence" value="ECO:0007669"/>
    <property type="project" value="InterPro"/>
</dbReference>
<dbReference type="PRINTS" id="PR00344">
    <property type="entry name" value="BCTRLSENSOR"/>
</dbReference>
<accession>A0A0C2VLJ0</accession>
<keyword evidence="17" id="KW-1185">Reference proteome</keyword>
<evidence type="ECO:0000313" key="16">
    <source>
        <dbReference type="EMBL" id="KIL45331.1"/>
    </source>
</evidence>
<comment type="subcellular location">
    <subcellularLocation>
        <location evidence="2">Cell membrane</location>
        <topology evidence="2">Multi-pass membrane protein</topology>
    </subcellularLocation>
</comment>
<keyword evidence="6 16" id="KW-0808">Transferase</keyword>
<feature type="transmembrane region" description="Helical" evidence="14">
    <location>
        <begin position="168"/>
        <end position="186"/>
    </location>
</feature>
<dbReference type="AlphaFoldDB" id="A0A0C2VLJ0"/>
<dbReference type="InterPro" id="IPR011620">
    <property type="entry name" value="Sig_transdc_His_kinase_LytS_TM"/>
</dbReference>
<comment type="caution">
    <text evidence="16">The sequence shown here is derived from an EMBL/GenBank/DDBJ whole genome shotgun (WGS) entry which is preliminary data.</text>
</comment>
<keyword evidence="11 14" id="KW-1133">Transmembrane helix</keyword>